<sequence>MIKKTSTLIIIVALLIIQNATMVFAANTQNYIRHYAWSSDWGAKIFAFYIDYSASNYTNYPMKYIQNHYVSAFNQQPLNPEIGNGNCYLVGIDFTDSSSGTLIGTLDSSKFIKNPNGSIWNPNTLVYFDLYSSSIISYYSTSVKTINASVETIFHLDPSWIPSNWTDYTNLSFTF</sequence>
<evidence type="ECO:0000313" key="2">
    <source>
        <dbReference type="EMBL" id="AST57541.1"/>
    </source>
</evidence>
<dbReference type="AlphaFoldDB" id="A0A223HYK3"/>
<feature type="chain" id="PRO_5012397840" evidence="1">
    <location>
        <begin position="26"/>
        <end position="175"/>
    </location>
</feature>
<gene>
    <name evidence="2" type="primary">iamB</name>
    <name evidence="2" type="ORF">Thert_01509</name>
</gene>
<organism evidence="2 3">
    <name type="scientific">Thermoanaerobacterium thermosaccharolyticum</name>
    <name type="common">Clostridium thermosaccharolyticum</name>
    <dbReference type="NCBI Taxonomy" id="1517"/>
    <lineage>
        <taxon>Bacteria</taxon>
        <taxon>Bacillati</taxon>
        <taxon>Bacillota</taxon>
        <taxon>Clostridia</taxon>
        <taxon>Thermoanaerobacterales</taxon>
        <taxon>Thermoanaerobacteraceae</taxon>
        <taxon>Thermoanaerobacterium</taxon>
    </lineage>
</organism>
<name>A0A223HYK3_THETR</name>
<proteinExistence type="predicted"/>
<reference evidence="2 3" key="1">
    <citation type="submission" date="2016-08" db="EMBL/GenBank/DDBJ databases">
        <title>A novel genetic cassette of butanologenic Thermoanaerobacterium thermosaccharolyticum that directly convert cellulose to butanol.</title>
        <authorList>
            <person name="Li T."/>
            <person name="He J."/>
        </authorList>
    </citation>
    <scope>NUCLEOTIDE SEQUENCE [LARGE SCALE GENOMIC DNA]</scope>
    <source>
        <strain evidence="2 3">TG57</strain>
    </source>
</reference>
<feature type="signal peptide" evidence="1">
    <location>
        <begin position="1"/>
        <end position="25"/>
    </location>
</feature>
<evidence type="ECO:0000313" key="3">
    <source>
        <dbReference type="Proteomes" id="UP000214975"/>
    </source>
</evidence>
<protein>
    <submittedName>
        <fullName evidence="2">Isoamylase/phenylacetic acid degradation-related protein</fullName>
    </submittedName>
</protein>
<dbReference type="Proteomes" id="UP000214975">
    <property type="component" value="Chromosome"/>
</dbReference>
<dbReference type="EMBL" id="CP016893">
    <property type="protein sequence ID" value="AST57541.1"/>
    <property type="molecule type" value="Genomic_DNA"/>
</dbReference>
<keyword evidence="1" id="KW-0732">Signal</keyword>
<dbReference type="RefSeq" id="WP_174664669.1">
    <property type="nucleotide sequence ID" value="NZ_CP016893.1"/>
</dbReference>
<evidence type="ECO:0000256" key="1">
    <source>
        <dbReference type="SAM" id="SignalP"/>
    </source>
</evidence>
<accession>A0A223HYK3</accession>